<organism evidence="5 6">
    <name type="scientific">Microbacterium candidum</name>
    <dbReference type="NCBI Taxonomy" id="3041922"/>
    <lineage>
        <taxon>Bacteria</taxon>
        <taxon>Bacillati</taxon>
        <taxon>Actinomycetota</taxon>
        <taxon>Actinomycetes</taxon>
        <taxon>Micrococcales</taxon>
        <taxon>Microbacteriaceae</taxon>
        <taxon>Microbacterium</taxon>
    </lineage>
</organism>
<dbReference type="GO" id="GO:0016829">
    <property type="term" value="F:lyase activity"/>
    <property type="evidence" value="ECO:0007669"/>
    <property type="project" value="UniProtKB-KW"/>
</dbReference>
<evidence type="ECO:0000313" key="6">
    <source>
        <dbReference type="Proteomes" id="UP001235064"/>
    </source>
</evidence>
<evidence type="ECO:0000256" key="2">
    <source>
        <dbReference type="ARBA" id="ARBA00022723"/>
    </source>
</evidence>
<evidence type="ECO:0000256" key="1">
    <source>
        <dbReference type="ARBA" id="ARBA00001946"/>
    </source>
</evidence>
<keyword evidence="2" id="KW-0479">Metal-binding</keyword>
<comment type="cofactor">
    <cofactor evidence="1">
        <name>Mg(2+)</name>
        <dbReference type="ChEBI" id="CHEBI:18420"/>
    </cofactor>
</comment>
<reference evidence="5 6" key="1">
    <citation type="submission" date="2023-06" db="EMBL/GenBank/DDBJ databases">
        <title>Microbacterium sp. nov., isolated from a waste landfill.</title>
        <authorList>
            <person name="Wen W."/>
        </authorList>
    </citation>
    <scope>NUCLEOTIDE SEQUENCE [LARGE SCALE GENOMIC DNA]</scope>
    <source>
        <strain evidence="5 6">ASV49</strain>
    </source>
</reference>
<name>A0ABT7MZI0_9MICO</name>
<sequence length="267" mass="28696">MSFALGPAILFCPADRPERYAKALERADAVIVDLEDAVAPADKPGARGALIDAELDPARVIVRVNPTGTADFADDMATLSQTDIRTIMVAKAESPKRLDRIDTRFEVVALCESARGVENAGRIASLERVTALMWGAEDLVASLGGTASRNARGRYRDVARYARSRVLVAAGAYGKAAIDAVHLDIADVKGLKREAKDAAASGFAATACIHPSQVDVIRDAYRPSLDEAEWAQRVLTAAAGERGVFAFEGRMVDEPVLRHARRVLDRL</sequence>
<dbReference type="RefSeq" id="WP_286288790.1">
    <property type="nucleotide sequence ID" value="NZ_JASXSZ010000003.1"/>
</dbReference>
<dbReference type="PANTHER" id="PTHR32308">
    <property type="entry name" value="LYASE BETA SUBUNIT, PUTATIVE (AFU_ORTHOLOGUE AFUA_4G13030)-RELATED"/>
    <property type="match status" value="1"/>
</dbReference>
<feature type="domain" description="HpcH/HpaI aldolase/citrate lyase" evidence="4">
    <location>
        <begin position="9"/>
        <end position="211"/>
    </location>
</feature>
<keyword evidence="6" id="KW-1185">Reference proteome</keyword>
<dbReference type="InterPro" id="IPR011206">
    <property type="entry name" value="Citrate_lyase_beta/mcl1/mcl2"/>
</dbReference>
<keyword evidence="5" id="KW-0456">Lyase</keyword>
<dbReference type="InterPro" id="IPR005000">
    <property type="entry name" value="Aldolase/citrate-lyase_domain"/>
</dbReference>
<accession>A0ABT7MZI0</accession>
<dbReference type="SUPFAM" id="SSF51621">
    <property type="entry name" value="Phosphoenolpyruvate/pyruvate domain"/>
    <property type="match status" value="1"/>
</dbReference>
<dbReference type="InterPro" id="IPR040442">
    <property type="entry name" value="Pyrv_kinase-like_dom_sf"/>
</dbReference>
<dbReference type="PANTHER" id="PTHR32308:SF10">
    <property type="entry name" value="CITRATE LYASE SUBUNIT BETA"/>
    <property type="match status" value="1"/>
</dbReference>
<dbReference type="Proteomes" id="UP001235064">
    <property type="component" value="Unassembled WGS sequence"/>
</dbReference>
<dbReference type="Pfam" id="PF03328">
    <property type="entry name" value="HpcH_HpaI"/>
    <property type="match status" value="1"/>
</dbReference>
<dbReference type="PIRSF" id="PIRSF015582">
    <property type="entry name" value="Cit_lyase_B"/>
    <property type="match status" value="1"/>
</dbReference>
<proteinExistence type="predicted"/>
<evidence type="ECO:0000259" key="4">
    <source>
        <dbReference type="Pfam" id="PF03328"/>
    </source>
</evidence>
<dbReference type="InterPro" id="IPR015813">
    <property type="entry name" value="Pyrv/PenolPyrv_kinase-like_dom"/>
</dbReference>
<gene>
    <name evidence="5" type="ORF">QSV35_11005</name>
</gene>
<comment type="caution">
    <text evidence="5">The sequence shown here is derived from an EMBL/GenBank/DDBJ whole genome shotgun (WGS) entry which is preliminary data.</text>
</comment>
<dbReference type="EMBL" id="JASXSZ010000003">
    <property type="protein sequence ID" value="MDL9979858.1"/>
    <property type="molecule type" value="Genomic_DNA"/>
</dbReference>
<evidence type="ECO:0000256" key="3">
    <source>
        <dbReference type="ARBA" id="ARBA00022842"/>
    </source>
</evidence>
<dbReference type="Gene3D" id="3.20.20.60">
    <property type="entry name" value="Phosphoenolpyruvate-binding domains"/>
    <property type="match status" value="1"/>
</dbReference>
<protein>
    <submittedName>
        <fullName evidence="5">CoA ester lyase</fullName>
    </submittedName>
</protein>
<evidence type="ECO:0000313" key="5">
    <source>
        <dbReference type="EMBL" id="MDL9979858.1"/>
    </source>
</evidence>
<keyword evidence="3" id="KW-0460">Magnesium</keyword>